<dbReference type="Proteomes" id="UP001305027">
    <property type="component" value="Unassembled WGS sequence"/>
</dbReference>
<dbReference type="EMBL" id="JANFPJ010000072">
    <property type="protein sequence ID" value="MDT7526989.1"/>
    <property type="molecule type" value="Genomic_DNA"/>
</dbReference>
<evidence type="ECO:0000313" key="2">
    <source>
        <dbReference type="Proteomes" id="UP001305027"/>
    </source>
</evidence>
<keyword evidence="2" id="KW-1185">Reference proteome</keyword>
<evidence type="ECO:0000313" key="1">
    <source>
        <dbReference type="EMBL" id="MDT7526989.1"/>
    </source>
</evidence>
<sequence>CYVPLMKPPFIFNNWYKEPANKETQKIAKIIAAVKTIATRSSVPASDLEKATSRGKGNAAIIEAKTANISLGRFKLF</sequence>
<name>A0ABU3KZR3_9GAMM</name>
<proteinExistence type="predicted"/>
<dbReference type="RefSeq" id="WP_313933493.1">
    <property type="nucleotide sequence ID" value="NZ_JANFPJ010000072.1"/>
</dbReference>
<accession>A0ABU3KZR3</accession>
<feature type="non-terminal residue" evidence="1">
    <location>
        <position position="1"/>
    </location>
</feature>
<gene>
    <name evidence="1" type="ORF">NOG12_13025</name>
</gene>
<comment type="caution">
    <text evidence="1">The sequence shown here is derived from an EMBL/GenBank/DDBJ whole genome shotgun (WGS) entry which is preliminary data.</text>
</comment>
<organism evidence="1 2">
    <name type="scientific">Pseudidiomarina fusca</name>
    <dbReference type="NCBI Taxonomy" id="2965078"/>
    <lineage>
        <taxon>Bacteria</taxon>
        <taxon>Pseudomonadati</taxon>
        <taxon>Pseudomonadota</taxon>
        <taxon>Gammaproteobacteria</taxon>
        <taxon>Alteromonadales</taxon>
        <taxon>Idiomarinaceae</taxon>
        <taxon>Pseudidiomarina</taxon>
    </lineage>
</organism>
<reference evidence="1 2" key="1">
    <citation type="submission" date="2022-07" db="EMBL/GenBank/DDBJ databases">
        <title>Pseudidiomarina sp. nov, a marine bacterium isolated from Pacific Ocean.</title>
        <authorList>
            <person name="Wang Y."/>
        </authorList>
    </citation>
    <scope>NUCLEOTIDE SEQUENCE [LARGE SCALE GENOMIC DNA]</scope>
    <source>
        <strain evidence="1 2">GXY010</strain>
    </source>
</reference>
<protein>
    <submittedName>
        <fullName evidence="1">Uncharacterized protein</fullName>
    </submittedName>
</protein>